<dbReference type="SUPFAM" id="SSF48295">
    <property type="entry name" value="TrpR-like"/>
    <property type="match status" value="2"/>
</dbReference>
<evidence type="ECO:0000256" key="2">
    <source>
        <dbReference type="SAM" id="Coils"/>
    </source>
</evidence>
<evidence type="ECO:0000259" key="3">
    <source>
        <dbReference type="Pfam" id="PF13518"/>
    </source>
</evidence>
<evidence type="ECO:0000256" key="1">
    <source>
        <dbReference type="ARBA" id="ARBA00038232"/>
    </source>
</evidence>
<accession>A0ABT6D5A7</accession>
<evidence type="ECO:0000313" key="4">
    <source>
        <dbReference type="EMBL" id="MDF9299508.1"/>
    </source>
</evidence>
<evidence type="ECO:0000313" key="6">
    <source>
        <dbReference type="Proteomes" id="UP001146336"/>
    </source>
</evidence>
<dbReference type="EMBL" id="JAOZFC020000003">
    <property type="protein sequence ID" value="MDF9300710.1"/>
    <property type="molecule type" value="Genomic_DNA"/>
</dbReference>
<dbReference type="InterPro" id="IPR052057">
    <property type="entry name" value="IS150/IS1296_orfA-like"/>
</dbReference>
<evidence type="ECO:0000313" key="5">
    <source>
        <dbReference type="EMBL" id="MDF9300710.1"/>
    </source>
</evidence>
<dbReference type="InterPro" id="IPR009057">
    <property type="entry name" value="Homeodomain-like_sf"/>
</dbReference>
<proteinExistence type="inferred from homology"/>
<feature type="domain" description="Insertion element IS150 protein InsJ-like helix-turn-helix" evidence="3">
    <location>
        <begin position="131"/>
        <end position="183"/>
    </location>
</feature>
<dbReference type="EMBL" id="JAOZFC020000001">
    <property type="protein sequence ID" value="MDF9299508.1"/>
    <property type="molecule type" value="Genomic_DNA"/>
</dbReference>
<dbReference type="SUPFAM" id="SSF46689">
    <property type="entry name" value="Homeodomain-like"/>
    <property type="match status" value="1"/>
</dbReference>
<name>A0ABT6D5A7_9LACO</name>
<dbReference type="Proteomes" id="UP001146336">
    <property type="component" value="Unassembled WGS sequence"/>
</dbReference>
<keyword evidence="2" id="KW-0175">Coiled coil</keyword>
<feature type="domain" description="Insertion element IS150 protein InsJ-like helix-turn-helix" evidence="3">
    <location>
        <begin position="67"/>
        <end position="105"/>
    </location>
</feature>
<protein>
    <submittedName>
        <fullName evidence="5">Transposase</fullName>
    </submittedName>
</protein>
<dbReference type="PANTHER" id="PTHR33795:SF1">
    <property type="entry name" value="INSERTION ELEMENT IS150 PROTEIN INSJ"/>
    <property type="match status" value="1"/>
</dbReference>
<comment type="similarity">
    <text evidence="1">Belongs to the IS150/IS1296 orfA family.</text>
</comment>
<dbReference type="InterPro" id="IPR055247">
    <property type="entry name" value="InsJ-like_HTH"/>
</dbReference>
<organism evidence="5 6">
    <name type="scientific">Weissella fermenti</name>
    <dbReference type="NCBI Taxonomy" id="2987699"/>
    <lineage>
        <taxon>Bacteria</taxon>
        <taxon>Bacillati</taxon>
        <taxon>Bacillota</taxon>
        <taxon>Bacilli</taxon>
        <taxon>Lactobacillales</taxon>
        <taxon>Lactobacillaceae</taxon>
        <taxon>Weissella</taxon>
    </lineage>
</organism>
<comment type="caution">
    <text evidence="5">The sequence shown here is derived from an EMBL/GenBank/DDBJ whole genome shotgun (WGS) entry which is preliminary data.</text>
</comment>
<feature type="coiled-coil region" evidence="2">
    <location>
        <begin position="191"/>
        <end position="218"/>
    </location>
</feature>
<dbReference type="InterPro" id="IPR036388">
    <property type="entry name" value="WH-like_DNA-bd_sf"/>
</dbReference>
<gene>
    <name evidence="4" type="ORF">OIT47_004290</name>
    <name evidence="5" type="ORF">OIT47_010560</name>
</gene>
<dbReference type="InterPro" id="IPR010921">
    <property type="entry name" value="Trp_repressor/repl_initiator"/>
</dbReference>
<keyword evidence="6" id="KW-1185">Reference proteome</keyword>
<dbReference type="Pfam" id="PF13518">
    <property type="entry name" value="HTH_28"/>
    <property type="match status" value="2"/>
</dbReference>
<reference evidence="5" key="1">
    <citation type="submission" date="2023-03" db="EMBL/GenBank/DDBJ databases">
        <title>Comparative genomics of Weissella fermenti BK2, and weissella type species.</title>
        <authorList>
            <person name="Lee J.K."/>
            <person name="Baek J.H."/>
            <person name="Kim J.M."/>
            <person name="Choi D.G."/>
            <person name="Jeon C.O."/>
        </authorList>
    </citation>
    <scope>NUCLEOTIDE SEQUENCE</scope>
    <source>
        <strain evidence="5">BK2</strain>
    </source>
</reference>
<dbReference type="PANTHER" id="PTHR33795">
    <property type="entry name" value="INSERTION ELEMENT IS150 PROTEIN INSJ"/>
    <property type="match status" value="1"/>
</dbReference>
<sequence length="226" mass="26136">MSRSKYSPKEKLKMIESYQKSSLSMRAFALSNNVGLNALHNWLRLYANFGMEGLSESQDNQKYSKEFKRKVVQAYLSGEGTLRELTRRFKLRSDSQISDWVSKYNGNQELRSSGAGTRRVTMASRKTTFEERVEIATYAIEHDRNFTHSSEEFKVSYQQVRSWVLKVEAGGFEALRDGRGRKKTADELSEMDKLVLENKRLKAELKAQQMKLDLAKKLQEILSKGR</sequence>
<dbReference type="Gene3D" id="1.10.10.10">
    <property type="entry name" value="Winged helix-like DNA-binding domain superfamily/Winged helix DNA-binding domain"/>
    <property type="match status" value="1"/>
</dbReference>
<dbReference type="RefSeq" id="WP_264330024.1">
    <property type="nucleotide sequence ID" value="NZ_JAOZFC020000001.1"/>
</dbReference>